<dbReference type="Pfam" id="PF02472">
    <property type="entry name" value="ExbD"/>
    <property type="match status" value="1"/>
</dbReference>
<evidence type="ECO:0000313" key="9">
    <source>
        <dbReference type="Proteomes" id="UP000318384"/>
    </source>
</evidence>
<keyword evidence="3" id="KW-1003">Cell membrane</keyword>
<dbReference type="GO" id="GO:0022857">
    <property type="term" value="F:transmembrane transporter activity"/>
    <property type="evidence" value="ECO:0007669"/>
    <property type="project" value="InterPro"/>
</dbReference>
<keyword evidence="7" id="KW-0653">Protein transport</keyword>
<dbReference type="RefSeq" id="WP_197992994.1">
    <property type="nucleotide sequence ID" value="NZ_CP037422.1"/>
</dbReference>
<evidence type="ECO:0000256" key="7">
    <source>
        <dbReference type="RuleBase" id="RU003879"/>
    </source>
</evidence>
<comment type="similarity">
    <text evidence="2 7">Belongs to the ExbD/TolR family.</text>
</comment>
<evidence type="ECO:0000256" key="2">
    <source>
        <dbReference type="ARBA" id="ARBA00005811"/>
    </source>
</evidence>
<dbReference type="AlphaFoldDB" id="A0A517WZU8"/>
<keyword evidence="6" id="KW-0472">Membrane</keyword>
<dbReference type="GO" id="GO:0015031">
    <property type="term" value="P:protein transport"/>
    <property type="evidence" value="ECO:0007669"/>
    <property type="project" value="UniProtKB-KW"/>
</dbReference>
<comment type="subcellular location">
    <subcellularLocation>
        <location evidence="1">Cell membrane</location>
        <topology evidence="1">Single-pass membrane protein</topology>
    </subcellularLocation>
    <subcellularLocation>
        <location evidence="7">Cell membrane</location>
        <topology evidence="7">Single-pass type II membrane protein</topology>
    </subcellularLocation>
</comment>
<protein>
    <submittedName>
        <fullName evidence="8">Biopolymer transport protein ExbD/TolR</fullName>
    </submittedName>
</protein>
<evidence type="ECO:0000256" key="6">
    <source>
        <dbReference type="ARBA" id="ARBA00023136"/>
    </source>
</evidence>
<dbReference type="EMBL" id="CP037422">
    <property type="protein sequence ID" value="QDU10778.1"/>
    <property type="molecule type" value="Genomic_DNA"/>
</dbReference>
<name>A0A517WZU8_9PLAN</name>
<dbReference type="PANTHER" id="PTHR30558">
    <property type="entry name" value="EXBD MEMBRANE COMPONENT OF PMF-DRIVEN MACROMOLECULE IMPORT SYSTEM"/>
    <property type="match status" value="1"/>
</dbReference>
<keyword evidence="9" id="KW-1185">Reference proteome</keyword>
<keyword evidence="7" id="KW-0813">Transport</keyword>
<evidence type="ECO:0000313" key="8">
    <source>
        <dbReference type="EMBL" id="QDU10778.1"/>
    </source>
</evidence>
<evidence type="ECO:0000256" key="3">
    <source>
        <dbReference type="ARBA" id="ARBA00022475"/>
    </source>
</evidence>
<organism evidence="8 9">
    <name type="scientific">Gimesia aquarii</name>
    <dbReference type="NCBI Taxonomy" id="2527964"/>
    <lineage>
        <taxon>Bacteria</taxon>
        <taxon>Pseudomonadati</taxon>
        <taxon>Planctomycetota</taxon>
        <taxon>Planctomycetia</taxon>
        <taxon>Planctomycetales</taxon>
        <taxon>Planctomycetaceae</taxon>
        <taxon>Gimesia</taxon>
    </lineage>
</organism>
<evidence type="ECO:0000256" key="1">
    <source>
        <dbReference type="ARBA" id="ARBA00004162"/>
    </source>
</evidence>
<dbReference type="Proteomes" id="UP000318384">
    <property type="component" value="Chromosome"/>
</dbReference>
<accession>A0A517WZU8</accession>
<proteinExistence type="inferred from homology"/>
<evidence type="ECO:0000256" key="5">
    <source>
        <dbReference type="ARBA" id="ARBA00022989"/>
    </source>
</evidence>
<reference evidence="8 9" key="1">
    <citation type="submission" date="2019-03" db="EMBL/GenBank/DDBJ databases">
        <title>Deep-cultivation of Planctomycetes and their phenomic and genomic characterization uncovers novel biology.</title>
        <authorList>
            <person name="Wiegand S."/>
            <person name="Jogler M."/>
            <person name="Boedeker C."/>
            <person name="Pinto D."/>
            <person name="Vollmers J."/>
            <person name="Rivas-Marin E."/>
            <person name="Kohn T."/>
            <person name="Peeters S.H."/>
            <person name="Heuer A."/>
            <person name="Rast P."/>
            <person name="Oberbeckmann S."/>
            <person name="Bunk B."/>
            <person name="Jeske O."/>
            <person name="Meyerdierks A."/>
            <person name="Storesund J.E."/>
            <person name="Kallscheuer N."/>
            <person name="Luecker S."/>
            <person name="Lage O.M."/>
            <person name="Pohl T."/>
            <person name="Merkel B.J."/>
            <person name="Hornburger P."/>
            <person name="Mueller R.-W."/>
            <person name="Bruemmer F."/>
            <person name="Labrenz M."/>
            <person name="Spormann A.M."/>
            <person name="Op den Camp H."/>
            <person name="Overmann J."/>
            <person name="Amann R."/>
            <person name="Jetten M.S.M."/>
            <person name="Mascher T."/>
            <person name="Medema M.H."/>
            <person name="Devos D.P."/>
            <person name="Kaster A.-K."/>
            <person name="Ovreas L."/>
            <person name="Rohde M."/>
            <person name="Galperin M.Y."/>
            <person name="Jogler C."/>
        </authorList>
    </citation>
    <scope>NUCLEOTIDE SEQUENCE [LARGE SCALE GENOMIC DNA]</scope>
    <source>
        <strain evidence="8 9">V202</strain>
    </source>
</reference>
<evidence type="ECO:0000256" key="4">
    <source>
        <dbReference type="ARBA" id="ARBA00022692"/>
    </source>
</evidence>
<dbReference type="PANTHER" id="PTHR30558:SF3">
    <property type="entry name" value="BIOPOLYMER TRANSPORT PROTEIN EXBD-RELATED"/>
    <property type="match status" value="1"/>
</dbReference>
<gene>
    <name evidence="8" type="ORF">V202x_41910</name>
</gene>
<keyword evidence="4 7" id="KW-0812">Transmembrane</keyword>
<dbReference type="GO" id="GO:0005886">
    <property type="term" value="C:plasma membrane"/>
    <property type="evidence" value="ECO:0007669"/>
    <property type="project" value="UniProtKB-SubCell"/>
</dbReference>
<sequence>MARKKTIFDTDEDSWKKKSMSRGTGDDLDITPMIDVTFLLLIFFMVTSTMQATQDSDVPVARHGVGVDTRLSTTILVHNDGNGINGQSVVEFKESGGATEVSLEELTAKVRERVQNGVSDVIIKADRGVPHGFVQEVTRAVTEVDGVKFYIGIEEKKNN</sequence>
<dbReference type="Gene3D" id="3.30.420.270">
    <property type="match status" value="1"/>
</dbReference>
<dbReference type="InterPro" id="IPR003400">
    <property type="entry name" value="ExbD"/>
</dbReference>
<keyword evidence="5" id="KW-1133">Transmembrane helix</keyword>